<keyword evidence="1" id="KW-1133">Transmembrane helix</keyword>
<dbReference type="Gene3D" id="2.130.10.10">
    <property type="entry name" value="YVTN repeat-like/Quinoprotein amine dehydrogenase"/>
    <property type="match status" value="1"/>
</dbReference>
<feature type="transmembrane region" description="Helical" evidence="1">
    <location>
        <begin position="7"/>
        <end position="34"/>
    </location>
</feature>
<evidence type="ECO:0000256" key="1">
    <source>
        <dbReference type="SAM" id="Phobius"/>
    </source>
</evidence>
<dbReference type="STRING" id="695939.SAMN00790413_00185"/>
<evidence type="ECO:0008006" key="4">
    <source>
        <dbReference type="Google" id="ProtNLM"/>
    </source>
</evidence>
<dbReference type="AlphaFoldDB" id="A0A1W1V636"/>
<gene>
    <name evidence="2" type="ORF">SAMN00790413_00185</name>
</gene>
<proteinExistence type="predicted"/>
<evidence type="ECO:0000313" key="3">
    <source>
        <dbReference type="Proteomes" id="UP000192582"/>
    </source>
</evidence>
<dbReference type="PANTHER" id="PTHR19879:SF9">
    <property type="entry name" value="TRANSCRIPTION INITIATION FACTOR TFIID SUBUNIT 5"/>
    <property type="match status" value="1"/>
</dbReference>
<dbReference type="EMBL" id="FWWU01000009">
    <property type="protein sequence ID" value="SMB88802.1"/>
    <property type="molecule type" value="Genomic_DNA"/>
</dbReference>
<dbReference type="Proteomes" id="UP000192582">
    <property type="component" value="Unassembled WGS sequence"/>
</dbReference>
<dbReference type="SMART" id="SM00320">
    <property type="entry name" value="WD40"/>
    <property type="match status" value="2"/>
</dbReference>
<feature type="transmembrane region" description="Helical" evidence="1">
    <location>
        <begin position="153"/>
        <end position="177"/>
    </location>
</feature>
<feature type="transmembrane region" description="Helical" evidence="1">
    <location>
        <begin position="79"/>
        <end position="97"/>
    </location>
</feature>
<reference evidence="2 3" key="1">
    <citation type="submission" date="2017-04" db="EMBL/GenBank/DDBJ databases">
        <authorList>
            <person name="Afonso C.L."/>
            <person name="Miller P.J."/>
            <person name="Scott M.A."/>
            <person name="Spackman E."/>
            <person name="Goraichik I."/>
            <person name="Dimitrov K.M."/>
            <person name="Suarez D.L."/>
            <person name="Swayne D.E."/>
        </authorList>
    </citation>
    <scope>NUCLEOTIDE SEQUENCE [LARGE SCALE GENOMIC DNA]</scope>
    <source>
        <strain evidence="2 3">KR-140</strain>
    </source>
</reference>
<organism evidence="2 3">
    <name type="scientific">Deinococcus hopiensis KR-140</name>
    <dbReference type="NCBI Taxonomy" id="695939"/>
    <lineage>
        <taxon>Bacteria</taxon>
        <taxon>Thermotogati</taxon>
        <taxon>Deinococcota</taxon>
        <taxon>Deinococci</taxon>
        <taxon>Deinococcales</taxon>
        <taxon>Deinococcaceae</taxon>
        <taxon>Deinococcus</taxon>
    </lineage>
</organism>
<keyword evidence="1" id="KW-0812">Transmembrane</keyword>
<dbReference type="InterPro" id="IPR011044">
    <property type="entry name" value="Quino_amine_DH_bsu"/>
</dbReference>
<dbReference type="InterPro" id="IPR001680">
    <property type="entry name" value="WD40_rpt"/>
</dbReference>
<dbReference type="PANTHER" id="PTHR19879">
    <property type="entry name" value="TRANSCRIPTION INITIATION FACTOR TFIID"/>
    <property type="match status" value="1"/>
</dbReference>
<feature type="transmembrane region" description="Helical" evidence="1">
    <location>
        <begin position="109"/>
        <end position="132"/>
    </location>
</feature>
<keyword evidence="3" id="KW-1185">Reference proteome</keyword>
<sequence>MSRDRWAVFGLLNASWITFGLLALGTVTGLSRLFFSRGMQGPSYDFPFVLLSFALAITVGLAGSALLFTRPLRQRRPDLIRWSLPPIWFFYVALNVLSELAEGFSPFTLTLPSTVTWAVLALLAGLIVSWVLSQPPRDTAIAKALPRSLAGTWWQRLPAWARGVCFVALGLSVGLLLHTAQDPLERVLAAREDVLRTTSREHVQSARLSPDGSVVAVTATGPGTQTRVILVDSRTKRRLWERDLEMSFAEPIWLSSGTRLLVAPRYKQEKGAVLDPSTGRTVEAVADIIASCRKAACVGRNRTVLPDGQRVILLHEYVQAAWLEDAAVQADRPLGARLVRPDAGGHTQATAITPDGRRAAVGYADGTVIVFEALSGKRLAEWRPHTDAVYDLAWSPDGSALATYGKGACGGLSNPYCVMVTNFSGGTPSTKAAWRHDGIDTSTTLEWVGRDRLLLDDDKSSVFTIKAPGT</sequence>
<dbReference type="OrthoDB" id="414967at2"/>
<dbReference type="InterPro" id="IPR015943">
    <property type="entry name" value="WD40/YVTN_repeat-like_dom_sf"/>
</dbReference>
<protein>
    <recommendedName>
        <fullName evidence="4">WD40 repeat</fullName>
    </recommendedName>
</protein>
<dbReference type="Pfam" id="PF00400">
    <property type="entry name" value="WD40"/>
    <property type="match status" value="1"/>
</dbReference>
<dbReference type="RefSeq" id="WP_139806791.1">
    <property type="nucleotide sequence ID" value="NZ_FWWU01000009.1"/>
</dbReference>
<dbReference type="SUPFAM" id="SSF50969">
    <property type="entry name" value="YVTN repeat-like/Quinoprotein amine dehydrogenase"/>
    <property type="match status" value="1"/>
</dbReference>
<accession>A0A1W1V636</accession>
<feature type="transmembrane region" description="Helical" evidence="1">
    <location>
        <begin position="46"/>
        <end position="67"/>
    </location>
</feature>
<keyword evidence="1" id="KW-0472">Membrane</keyword>
<name>A0A1W1V636_9DEIO</name>
<evidence type="ECO:0000313" key="2">
    <source>
        <dbReference type="EMBL" id="SMB88802.1"/>
    </source>
</evidence>